<dbReference type="InterPro" id="IPR023186">
    <property type="entry name" value="IUNH"/>
</dbReference>
<accession>A0ABW3Y665</accession>
<dbReference type="EMBL" id="JBHTMY010000003">
    <property type="protein sequence ID" value="MFD1316616.1"/>
    <property type="molecule type" value="Genomic_DNA"/>
</dbReference>
<dbReference type="Gene3D" id="3.90.245.10">
    <property type="entry name" value="Ribonucleoside hydrolase-like"/>
    <property type="match status" value="1"/>
</dbReference>
<dbReference type="PANTHER" id="PTHR12304">
    <property type="entry name" value="INOSINE-URIDINE PREFERRING NUCLEOSIDE HYDROLASE"/>
    <property type="match status" value="1"/>
</dbReference>
<feature type="domain" description="Inosine/uridine-preferring nucleoside hydrolase" evidence="3">
    <location>
        <begin position="34"/>
        <end position="270"/>
    </location>
</feature>
<reference evidence="5" key="1">
    <citation type="journal article" date="2019" name="Int. J. Syst. Evol. Microbiol.">
        <title>The Global Catalogue of Microorganisms (GCM) 10K type strain sequencing project: providing services to taxonomists for standard genome sequencing and annotation.</title>
        <authorList>
            <consortium name="The Broad Institute Genomics Platform"/>
            <consortium name="The Broad Institute Genome Sequencing Center for Infectious Disease"/>
            <person name="Wu L."/>
            <person name="Ma J."/>
        </authorList>
    </citation>
    <scope>NUCLEOTIDE SEQUENCE [LARGE SCALE GENOMIC DNA]</scope>
    <source>
        <strain evidence="5">CCUG 61485</strain>
    </source>
</reference>
<proteinExistence type="predicted"/>
<keyword evidence="5" id="KW-1185">Reference proteome</keyword>
<dbReference type="PANTHER" id="PTHR12304:SF4">
    <property type="entry name" value="URIDINE NUCLEOSIDASE"/>
    <property type="match status" value="1"/>
</dbReference>
<evidence type="ECO:0000313" key="4">
    <source>
        <dbReference type="EMBL" id="MFD1316616.1"/>
    </source>
</evidence>
<dbReference type="SUPFAM" id="SSF53590">
    <property type="entry name" value="Nucleoside hydrolase"/>
    <property type="match status" value="1"/>
</dbReference>
<evidence type="ECO:0000259" key="3">
    <source>
        <dbReference type="Pfam" id="PF01156"/>
    </source>
</evidence>
<name>A0ABW3Y665_9FLAO</name>
<gene>
    <name evidence="4" type="ORF">ACFQ39_13400</name>
</gene>
<dbReference type="RefSeq" id="WP_377179765.1">
    <property type="nucleotide sequence ID" value="NZ_JBHTMY010000003.1"/>
</dbReference>
<protein>
    <submittedName>
        <fullName evidence="4">Nucleoside hydrolase</fullName>
    </submittedName>
</protein>
<organism evidence="4 5">
    <name type="scientific">Namhaeicola litoreus</name>
    <dbReference type="NCBI Taxonomy" id="1052145"/>
    <lineage>
        <taxon>Bacteria</taxon>
        <taxon>Pseudomonadati</taxon>
        <taxon>Bacteroidota</taxon>
        <taxon>Flavobacteriia</taxon>
        <taxon>Flavobacteriales</taxon>
        <taxon>Flavobacteriaceae</taxon>
        <taxon>Namhaeicola</taxon>
    </lineage>
</organism>
<dbReference type="InterPro" id="IPR001910">
    <property type="entry name" value="Inosine/uridine_hydrolase_dom"/>
</dbReference>
<evidence type="ECO:0000313" key="5">
    <source>
        <dbReference type="Proteomes" id="UP001597201"/>
    </source>
</evidence>
<dbReference type="Proteomes" id="UP001597201">
    <property type="component" value="Unassembled WGS sequence"/>
</dbReference>
<evidence type="ECO:0000256" key="1">
    <source>
        <dbReference type="ARBA" id="ARBA00022801"/>
    </source>
</evidence>
<sequence>MKSNNLYLKKILLFGFAFILQINFTLIAQQKWNVIIDADTGNEVDDLYALVRALMEPTWNITALNATQWQTAHWAVEQSMENSHRLNQVLVAYFPHNIKTLRGGYERMFDWGDLAQHSAAAYEIINQAKALKNGEKLNIVALGALTNIASAIFIEPNIENHINLYWLGTAYDFENDILKRNDFNSVMDVQALEILLNSKVEMTIIPTTAAANLTFNFIESKKKIEELNPLGEFLIKRWFDHFDGGRKERILWDLALIEAIIHPEFTKQKQLVTSKDNGSKLVNYIYWIDPEKMKNDFFQTFYHFKLLD</sequence>
<dbReference type="InterPro" id="IPR036452">
    <property type="entry name" value="Ribo_hydro-like"/>
</dbReference>
<comment type="caution">
    <text evidence="4">The sequence shown here is derived from an EMBL/GenBank/DDBJ whole genome shotgun (WGS) entry which is preliminary data.</text>
</comment>
<evidence type="ECO:0000256" key="2">
    <source>
        <dbReference type="ARBA" id="ARBA00023295"/>
    </source>
</evidence>
<dbReference type="GO" id="GO:0016787">
    <property type="term" value="F:hydrolase activity"/>
    <property type="evidence" value="ECO:0007669"/>
    <property type="project" value="UniProtKB-KW"/>
</dbReference>
<dbReference type="Pfam" id="PF01156">
    <property type="entry name" value="IU_nuc_hydro"/>
    <property type="match status" value="1"/>
</dbReference>
<keyword evidence="2" id="KW-0326">Glycosidase</keyword>
<keyword evidence="1 4" id="KW-0378">Hydrolase</keyword>